<evidence type="ECO:0000256" key="5">
    <source>
        <dbReference type="ARBA" id="ARBA00022679"/>
    </source>
</evidence>
<evidence type="ECO:0000259" key="10">
    <source>
        <dbReference type="PROSITE" id="PS50968"/>
    </source>
</evidence>
<evidence type="ECO:0000256" key="6">
    <source>
        <dbReference type="ARBA" id="ARBA00022823"/>
    </source>
</evidence>
<dbReference type="PANTHER" id="PTHR43416:SF5">
    <property type="entry name" value="DIHYDROLIPOYLLYSINE-RESIDUE SUCCINYLTRANSFERASE COMPONENT OF 2-OXOGLUTARATE DEHYDROGENASE COMPLEX, MITOCHONDRIAL"/>
    <property type="match status" value="1"/>
</dbReference>
<keyword evidence="8 12" id="KW-0012">Acyltransferase</keyword>
<evidence type="ECO:0000256" key="9">
    <source>
        <dbReference type="SAM" id="MobiDB-lite"/>
    </source>
</evidence>
<evidence type="ECO:0000313" key="12">
    <source>
        <dbReference type="EMBL" id="QYC10193.1"/>
    </source>
</evidence>
<feature type="domain" description="Peripheral subunit-binding (PSBD)" evidence="11">
    <location>
        <begin position="220"/>
        <end position="257"/>
    </location>
</feature>
<dbReference type="Pfam" id="PF00364">
    <property type="entry name" value="Biotin_lipoyl"/>
    <property type="match status" value="2"/>
</dbReference>
<evidence type="ECO:0000256" key="3">
    <source>
        <dbReference type="ARBA" id="ARBA00007317"/>
    </source>
</evidence>
<gene>
    <name evidence="12" type="primary">odhB</name>
    <name evidence="12" type="ORF">KWG56_16805</name>
</gene>
<feature type="compositionally biased region" description="Polar residues" evidence="9">
    <location>
        <begin position="203"/>
        <end position="217"/>
    </location>
</feature>
<evidence type="ECO:0000256" key="8">
    <source>
        <dbReference type="RuleBase" id="RU361138"/>
    </source>
</evidence>
<dbReference type="GeneID" id="94376951"/>
<comment type="similarity">
    <text evidence="3 8">Belongs to the 2-oxoacid dehydrogenase family.</text>
</comment>
<evidence type="ECO:0000259" key="11">
    <source>
        <dbReference type="PROSITE" id="PS51826"/>
    </source>
</evidence>
<evidence type="ECO:0000256" key="2">
    <source>
        <dbReference type="ARBA" id="ARBA00004052"/>
    </source>
</evidence>
<dbReference type="RefSeq" id="WP_219353022.1">
    <property type="nucleotide sequence ID" value="NZ_CP080034.1"/>
</dbReference>
<keyword evidence="5 8" id="KW-0808">Transferase</keyword>
<comment type="pathway">
    <text evidence="8">Amino-acid degradation; L-lysine degradation via saccharopine pathway; glutaryl-CoA from L-lysine: step 6/6.</text>
</comment>
<dbReference type="Pfam" id="PF02817">
    <property type="entry name" value="E3_binding"/>
    <property type="match status" value="1"/>
</dbReference>
<comment type="cofactor">
    <cofactor evidence="1">
        <name>(R)-lipoate</name>
        <dbReference type="ChEBI" id="CHEBI:83088"/>
    </cofactor>
</comment>
<dbReference type="PANTHER" id="PTHR43416">
    <property type="entry name" value="DIHYDROLIPOYLLYSINE-RESIDUE SUCCINYLTRANSFERASE COMPONENT OF 2-OXOGLUTARATE DEHYDROGENASE COMPLEX, MITOCHONDRIAL-RELATED"/>
    <property type="match status" value="1"/>
</dbReference>
<dbReference type="InterPro" id="IPR001078">
    <property type="entry name" value="2-oxoacid_DH_actylTfrase"/>
</dbReference>
<keyword evidence="8" id="KW-0816">Tricarboxylic acid cycle</keyword>
<feature type="domain" description="Lipoyl-binding" evidence="10">
    <location>
        <begin position="1"/>
        <end position="76"/>
    </location>
</feature>
<dbReference type="NCBIfam" id="NF004309">
    <property type="entry name" value="PRK05704.1"/>
    <property type="match status" value="1"/>
</dbReference>
<dbReference type="CDD" id="cd06849">
    <property type="entry name" value="lipoyl_domain"/>
    <property type="match status" value="2"/>
</dbReference>
<dbReference type="InterPro" id="IPR004167">
    <property type="entry name" value="PSBD"/>
</dbReference>
<feature type="domain" description="Lipoyl-binding" evidence="10">
    <location>
        <begin position="108"/>
        <end position="182"/>
    </location>
</feature>
<keyword evidence="6 8" id="KW-0450">Lipoyl</keyword>
<dbReference type="Proteomes" id="UP000824334">
    <property type="component" value="Chromosome"/>
</dbReference>
<protein>
    <recommendedName>
        <fullName evidence="4 8">Dihydrolipoyllysine-residue succinyltransferase component of 2-oxoglutarate dehydrogenase complex</fullName>
        <ecNumber evidence="8">2.3.1.61</ecNumber>
    </recommendedName>
    <alternativeName>
        <fullName evidence="8">2-oxoglutarate dehydrogenase complex component E2</fullName>
    </alternativeName>
</protein>
<dbReference type="InterPro" id="IPR003016">
    <property type="entry name" value="2-oxoA_DH_lipoyl-BS"/>
</dbReference>
<dbReference type="EC" id="2.3.1.61" evidence="8"/>
<name>A0ABX8TG54_9CAUL</name>
<accession>A0ABX8TG54</accession>
<reference evidence="12 13" key="1">
    <citation type="submission" date="2021-07" db="EMBL/GenBank/DDBJ databases">
        <title>Isolation and characterization of bacteria from a gold mining with a capacity of golden bioaccumulation.</title>
        <authorList>
            <person name="Yang X.J."/>
        </authorList>
    </citation>
    <scope>NUCLEOTIDE SEQUENCE [LARGE SCALE GENOMIC DNA]</scope>
    <source>
        <strain evidence="12 13">Au29</strain>
    </source>
</reference>
<dbReference type="Pfam" id="PF00198">
    <property type="entry name" value="2-oxoacid_dh"/>
    <property type="match status" value="1"/>
</dbReference>
<organism evidence="12 13">
    <name type="scientific">Brevundimonas nasdae</name>
    <dbReference type="NCBI Taxonomy" id="172043"/>
    <lineage>
        <taxon>Bacteria</taxon>
        <taxon>Pseudomonadati</taxon>
        <taxon>Pseudomonadota</taxon>
        <taxon>Alphaproteobacteria</taxon>
        <taxon>Caulobacterales</taxon>
        <taxon>Caulobacteraceae</taxon>
        <taxon>Brevundimonas</taxon>
    </lineage>
</organism>
<evidence type="ECO:0000256" key="1">
    <source>
        <dbReference type="ARBA" id="ARBA00001938"/>
    </source>
</evidence>
<evidence type="ECO:0000256" key="4">
    <source>
        <dbReference type="ARBA" id="ARBA00019511"/>
    </source>
</evidence>
<dbReference type="GO" id="GO:0004149">
    <property type="term" value="F:dihydrolipoyllysine-residue succinyltransferase activity"/>
    <property type="evidence" value="ECO:0007669"/>
    <property type="project" value="UniProtKB-EC"/>
</dbReference>
<evidence type="ECO:0000313" key="13">
    <source>
        <dbReference type="Proteomes" id="UP000824334"/>
    </source>
</evidence>
<dbReference type="PROSITE" id="PS00189">
    <property type="entry name" value="LIPOYL"/>
    <property type="match status" value="2"/>
</dbReference>
<dbReference type="InterPro" id="IPR006255">
    <property type="entry name" value="SucB"/>
</dbReference>
<dbReference type="PROSITE" id="PS50968">
    <property type="entry name" value="BIOTINYL_LIPOYL"/>
    <property type="match status" value="2"/>
</dbReference>
<dbReference type="InterPro" id="IPR050537">
    <property type="entry name" value="2-oxoacid_dehydrogenase"/>
</dbReference>
<dbReference type="EMBL" id="CP080034">
    <property type="protein sequence ID" value="QYC10193.1"/>
    <property type="molecule type" value="Genomic_DNA"/>
</dbReference>
<dbReference type="PROSITE" id="PS51826">
    <property type="entry name" value="PSBD"/>
    <property type="match status" value="1"/>
</dbReference>
<comment type="catalytic activity">
    <reaction evidence="7 8">
        <text>N(6)-[(R)-dihydrolipoyl]-L-lysyl-[protein] + succinyl-CoA = N(6)-[(R)-S(8)-succinyldihydrolipoyl]-L-lysyl-[protein] + CoA</text>
        <dbReference type="Rhea" id="RHEA:15213"/>
        <dbReference type="Rhea" id="RHEA-COMP:10475"/>
        <dbReference type="Rhea" id="RHEA-COMP:20092"/>
        <dbReference type="ChEBI" id="CHEBI:57287"/>
        <dbReference type="ChEBI" id="CHEBI:57292"/>
        <dbReference type="ChEBI" id="CHEBI:83100"/>
        <dbReference type="ChEBI" id="CHEBI:83120"/>
        <dbReference type="EC" id="2.3.1.61"/>
    </reaction>
</comment>
<keyword evidence="13" id="KW-1185">Reference proteome</keyword>
<feature type="region of interest" description="Disordered" evidence="9">
    <location>
        <begin position="196"/>
        <end position="217"/>
    </location>
</feature>
<evidence type="ECO:0000256" key="7">
    <source>
        <dbReference type="ARBA" id="ARBA00052761"/>
    </source>
</evidence>
<comment type="function">
    <text evidence="2 8">E2 component of the 2-oxoglutarate dehydrogenase (OGDH) complex which catalyzes the second step in the conversion of 2-oxoglutarate to succinyl-CoA and CO(2).</text>
</comment>
<dbReference type="InterPro" id="IPR000089">
    <property type="entry name" value="Biotin_lipoyl"/>
</dbReference>
<proteinExistence type="inferred from homology"/>
<sequence length="509" mass="52259">MADILTPALGESVSEATIAKWTKKVGDAVKKDEVLVELETDKVSLEVVAPADGTLSDIKAAEGDTVVPNTVLGVISEGASAAPAKAAAAPKADAKAAPAAAAPAAAAAIDINVPTMGESVAEGSIGKWVKKSGDAVKKDELLVEIETDKVAVEVSAPADGVLTIDADEGATVTPGQKIGSVAASGAASAPAAAAPAPAAAPANTGSAQVSDQVSGAKNETLSPAVQRVVGENNLDPKAIAATGPKGNITKADAIAAIGQAAPAPAAAAAPAAPRADQPREERVKMTRLRQTIARRLKESQNTAAQLTTFNEVDMTNVMALRAQYKDVFEKRHGVKLGFMSFFTKAVVAALHEIPAVNAEIDGTDIIYKNHYDIGVAVGTDKGLVVPVLRDADTLSLAGIEKGIGALGKAARDGALTMDQMQGGTFTITNGGTYGSLMSTPILNAPQSGILGMHNIVQRPMAINGEVKIRPMMYLALSYDHRIVDGKEAVTFLVRVKELLEDPQRALLDL</sequence>
<dbReference type="NCBIfam" id="TIGR01347">
    <property type="entry name" value="sucB"/>
    <property type="match status" value="1"/>
</dbReference>